<dbReference type="STRING" id="42156.A0A3P6SI46"/>
<evidence type="ECO:0000313" key="1">
    <source>
        <dbReference type="EMBL" id="VDK74496.1"/>
    </source>
</evidence>
<evidence type="ECO:0000313" key="2">
    <source>
        <dbReference type="Proteomes" id="UP000277928"/>
    </source>
</evidence>
<keyword evidence="2" id="KW-1185">Reference proteome</keyword>
<dbReference type="AlphaFoldDB" id="A0A3P6SI46"/>
<name>A0A3P6SI46_LITSI</name>
<sequence>MSYRGSEISIFISPQPAVAINLDSLERHTTSWRGRSKAKLIKNAMIDSSSSEHNLSRYSYANSSGYSFTPFTSSSNEKNLSSRGRGGGGATVAIPKQICWRHVDRDFSFDSMLDVNGGTETVT</sequence>
<proteinExistence type="predicted"/>
<reference evidence="1 2" key="1">
    <citation type="submission" date="2018-08" db="EMBL/GenBank/DDBJ databases">
        <authorList>
            <person name="Laetsch R D."/>
            <person name="Stevens L."/>
            <person name="Kumar S."/>
            <person name="Blaxter L. M."/>
        </authorList>
    </citation>
    <scope>NUCLEOTIDE SEQUENCE [LARGE SCALE GENOMIC DNA]</scope>
</reference>
<dbReference type="Proteomes" id="UP000277928">
    <property type="component" value="Unassembled WGS sequence"/>
</dbReference>
<accession>A0A3P6SI46</accession>
<gene>
    <name evidence="1" type="ORF">NLS_LOCUS2494</name>
</gene>
<protein>
    <submittedName>
        <fullName evidence="1">Uncharacterized protein</fullName>
    </submittedName>
</protein>
<organism evidence="1 2">
    <name type="scientific">Litomosoides sigmodontis</name>
    <name type="common">Filarial nematode worm</name>
    <dbReference type="NCBI Taxonomy" id="42156"/>
    <lineage>
        <taxon>Eukaryota</taxon>
        <taxon>Metazoa</taxon>
        <taxon>Ecdysozoa</taxon>
        <taxon>Nematoda</taxon>
        <taxon>Chromadorea</taxon>
        <taxon>Rhabditida</taxon>
        <taxon>Spirurina</taxon>
        <taxon>Spiruromorpha</taxon>
        <taxon>Filarioidea</taxon>
        <taxon>Onchocercidae</taxon>
        <taxon>Litomosoides</taxon>
    </lineage>
</organism>
<dbReference type="OrthoDB" id="5865707at2759"/>
<dbReference type="EMBL" id="UYRX01000115">
    <property type="protein sequence ID" value="VDK74496.1"/>
    <property type="molecule type" value="Genomic_DNA"/>
</dbReference>